<evidence type="ECO:0000256" key="1">
    <source>
        <dbReference type="SAM" id="Phobius"/>
    </source>
</evidence>
<name>A0ABV8UZY2_9BACL</name>
<keyword evidence="3" id="KW-1185">Reference proteome</keyword>
<dbReference type="Proteomes" id="UP001595733">
    <property type="component" value="Unassembled WGS sequence"/>
</dbReference>
<comment type="caution">
    <text evidence="2">The sequence shown here is derived from an EMBL/GenBank/DDBJ whole genome shotgun (WGS) entry which is preliminary data.</text>
</comment>
<keyword evidence="1" id="KW-0472">Membrane</keyword>
<dbReference type="RefSeq" id="WP_378142882.1">
    <property type="nucleotide sequence ID" value="NZ_JBHSEF010000029.1"/>
</dbReference>
<sequence length="402" mass="45960">MRDTSIKTNIEKAIGEETWITEDLVRKMATKQRPQKQREWPQIVVPTVALVSILIGSLFLFITQPESDEIMGANPDWRQIELAIEDENLEAAFKSYLKASVDQDYAAFEEVSTTTIVASPKEVFERYEQIDWSTFRIVAISASRGEPVTSVQAAFQYKESDVEVVQTYSIDAHDGENITVSEPIYEDLPEYTPFVFPERLELTYVEIPEARIVEREFTDEELLHVIDIHEPGSAILVHKVEDGEYEFYARTGKGTFYLTTSYGKAALNNSSASILNQETGEAGYYLQFEDLGTIGLVFFGDKVHFLETPLDYELERRILPGDEMETILVNDEYGLQILRYNEETFEGASVRFPSHNENFPGAHVTYQLGERANHFQVISGFIEGEKKAIYEFEDQETIVKRD</sequence>
<reference evidence="3" key="1">
    <citation type="journal article" date="2019" name="Int. J. Syst. Evol. Microbiol.">
        <title>The Global Catalogue of Microorganisms (GCM) 10K type strain sequencing project: providing services to taxonomists for standard genome sequencing and annotation.</title>
        <authorList>
            <consortium name="The Broad Institute Genomics Platform"/>
            <consortium name="The Broad Institute Genome Sequencing Center for Infectious Disease"/>
            <person name="Wu L."/>
            <person name="Ma J."/>
        </authorList>
    </citation>
    <scope>NUCLEOTIDE SEQUENCE [LARGE SCALE GENOMIC DNA]</scope>
    <source>
        <strain evidence="3">CCUG 50353</strain>
    </source>
</reference>
<evidence type="ECO:0000313" key="2">
    <source>
        <dbReference type="EMBL" id="MFC4356306.1"/>
    </source>
</evidence>
<feature type="transmembrane region" description="Helical" evidence="1">
    <location>
        <begin position="43"/>
        <end position="62"/>
    </location>
</feature>
<keyword evidence="1" id="KW-1133">Transmembrane helix</keyword>
<gene>
    <name evidence="2" type="ORF">ACFO0S_14690</name>
</gene>
<keyword evidence="1" id="KW-0812">Transmembrane</keyword>
<protein>
    <recommendedName>
        <fullName evidence="4">DUF4179 domain-containing protein</fullName>
    </recommendedName>
</protein>
<dbReference type="EMBL" id="JBHSEF010000029">
    <property type="protein sequence ID" value="MFC4356306.1"/>
    <property type="molecule type" value="Genomic_DNA"/>
</dbReference>
<proteinExistence type="predicted"/>
<organism evidence="2 3">
    <name type="scientific">Chryseomicrobium palamuruense</name>
    <dbReference type="NCBI Taxonomy" id="682973"/>
    <lineage>
        <taxon>Bacteria</taxon>
        <taxon>Bacillati</taxon>
        <taxon>Bacillota</taxon>
        <taxon>Bacilli</taxon>
        <taxon>Bacillales</taxon>
        <taxon>Caryophanaceae</taxon>
        <taxon>Chryseomicrobium</taxon>
    </lineage>
</organism>
<accession>A0ABV8UZY2</accession>
<evidence type="ECO:0008006" key="4">
    <source>
        <dbReference type="Google" id="ProtNLM"/>
    </source>
</evidence>
<evidence type="ECO:0000313" key="3">
    <source>
        <dbReference type="Proteomes" id="UP001595733"/>
    </source>
</evidence>